<gene>
    <name evidence="1" type="ORF">US86_C0001G0072</name>
</gene>
<dbReference type="EMBL" id="LBUP01000001">
    <property type="protein sequence ID" value="KKQ67145.1"/>
    <property type="molecule type" value="Genomic_DNA"/>
</dbReference>
<accession>A0A0G0JVP2</accession>
<reference evidence="1 2" key="1">
    <citation type="journal article" date="2015" name="Nature">
        <title>rRNA introns, odd ribosomes, and small enigmatic genomes across a large radiation of phyla.</title>
        <authorList>
            <person name="Brown C.T."/>
            <person name="Hug L.A."/>
            <person name="Thomas B.C."/>
            <person name="Sharon I."/>
            <person name="Castelle C.J."/>
            <person name="Singh A."/>
            <person name="Wilkins M.J."/>
            <person name="Williams K.H."/>
            <person name="Banfield J.F."/>
        </authorList>
    </citation>
    <scope>NUCLEOTIDE SEQUENCE [LARGE SCALE GENOMIC DNA]</scope>
</reference>
<sequence length="133" mass="15658">MTDDELNKFRAIVKEEIVSSERRIRVDVKEEIVGSEERIRGEIKEEIVGSEQRFRTTLKDELILSEKRILNEIGEFVESQLLPIIDDKADKSDIDRIERKLDRFGDKITDHDKRLSDIESLPSIAHELRRKKK</sequence>
<evidence type="ECO:0000313" key="1">
    <source>
        <dbReference type="EMBL" id="KKQ67145.1"/>
    </source>
</evidence>
<name>A0A0G0JVP2_9BACT</name>
<protein>
    <submittedName>
        <fullName evidence="1">Uncharacterized protein</fullName>
    </submittedName>
</protein>
<dbReference type="Proteomes" id="UP000034235">
    <property type="component" value="Unassembled WGS sequence"/>
</dbReference>
<proteinExistence type="predicted"/>
<dbReference type="AlphaFoldDB" id="A0A0G0JVP2"/>
<organism evidence="1 2">
    <name type="scientific">Candidatus Daviesbacteria bacterium GW2011_GWA2_38_24</name>
    <dbReference type="NCBI Taxonomy" id="1618422"/>
    <lineage>
        <taxon>Bacteria</taxon>
        <taxon>Candidatus Daviesiibacteriota</taxon>
    </lineage>
</organism>
<comment type="caution">
    <text evidence="1">The sequence shown here is derived from an EMBL/GenBank/DDBJ whole genome shotgun (WGS) entry which is preliminary data.</text>
</comment>
<evidence type="ECO:0000313" key="2">
    <source>
        <dbReference type="Proteomes" id="UP000034235"/>
    </source>
</evidence>